<sequence length="183" mass="21335">MSEQHVYIVLSDTGTLFTSLIKTYTRAPYNHASISFDSELKEMYSFGRKKPRNPLRGGFVKENVLTGTYSYYPETTCVIYKMKVTAREKEKMKRILNVFIRNNDKFLYNFLGVVGVSIKEPIEFSNSYFCSQFVAEVLKRSGIRLWDKLPAMVTPEDFRKSERLELIYEGKLFEFGSVKKQIP</sequence>
<dbReference type="STRING" id="571933.SAMN05216362_11148"/>
<dbReference type="AlphaFoldDB" id="A0A1H9F6L7"/>
<keyword evidence="2" id="KW-1185">Reference proteome</keyword>
<dbReference type="InterPro" id="IPR038765">
    <property type="entry name" value="Papain-like_cys_pep_sf"/>
</dbReference>
<protein>
    <recommendedName>
        <fullName evidence="3">Permuted papain-like amidase enzyme, YaeF/YiiX, C92 family</fullName>
    </recommendedName>
</protein>
<gene>
    <name evidence="1" type="ORF">SAMN05216362_11148</name>
</gene>
<proteinExistence type="predicted"/>
<organism evidence="1 2">
    <name type="scientific">Piscibacillus halophilus</name>
    <dbReference type="NCBI Taxonomy" id="571933"/>
    <lineage>
        <taxon>Bacteria</taxon>
        <taxon>Bacillati</taxon>
        <taxon>Bacillota</taxon>
        <taxon>Bacilli</taxon>
        <taxon>Bacillales</taxon>
        <taxon>Bacillaceae</taxon>
        <taxon>Piscibacillus</taxon>
    </lineage>
</organism>
<evidence type="ECO:0000313" key="2">
    <source>
        <dbReference type="Proteomes" id="UP000199427"/>
    </source>
</evidence>
<accession>A0A1H9F6L7</accession>
<dbReference type="SUPFAM" id="SSF54001">
    <property type="entry name" value="Cysteine proteinases"/>
    <property type="match status" value="1"/>
</dbReference>
<name>A0A1H9F6L7_9BACI</name>
<reference evidence="1 2" key="1">
    <citation type="submission" date="2016-10" db="EMBL/GenBank/DDBJ databases">
        <authorList>
            <person name="de Groot N.N."/>
        </authorList>
    </citation>
    <scope>NUCLEOTIDE SEQUENCE [LARGE SCALE GENOMIC DNA]</scope>
    <source>
        <strain evidence="1 2">DSM 21633</strain>
    </source>
</reference>
<dbReference type="Gene3D" id="3.90.1720.10">
    <property type="entry name" value="endopeptidase domain like (from Nostoc punctiforme)"/>
    <property type="match status" value="1"/>
</dbReference>
<evidence type="ECO:0008006" key="3">
    <source>
        <dbReference type="Google" id="ProtNLM"/>
    </source>
</evidence>
<dbReference type="OrthoDB" id="1645744at2"/>
<dbReference type="EMBL" id="FOES01000011">
    <property type="protein sequence ID" value="SEQ33590.1"/>
    <property type="molecule type" value="Genomic_DNA"/>
</dbReference>
<dbReference type="RefSeq" id="WP_091773335.1">
    <property type="nucleotide sequence ID" value="NZ_FOES01000011.1"/>
</dbReference>
<evidence type="ECO:0000313" key="1">
    <source>
        <dbReference type="EMBL" id="SEQ33590.1"/>
    </source>
</evidence>
<dbReference type="Proteomes" id="UP000199427">
    <property type="component" value="Unassembled WGS sequence"/>
</dbReference>